<accession>I0YVK0</accession>
<proteinExistence type="predicted"/>
<dbReference type="STRING" id="574566.I0YVK0"/>
<evidence type="ECO:0000259" key="1">
    <source>
        <dbReference type="Pfam" id="PF25051"/>
    </source>
</evidence>
<organism evidence="2 3">
    <name type="scientific">Coccomyxa subellipsoidea (strain C-169)</name>
    <name type="common">Green microalga</name>
    <dbReference type="NCBI Taxonomy" id="574566"/>
    <lineage>
        <taxon>Eukaryota</taxon>
        <taxon>Viridiplantae</taxon>
        <taxon>Chlorophyta</taxon>
        <taxon>core chlorophytes</taxon>
        <taxon>Trebouxiophyceae</taxon>
        <taxon>Trebouxiophyceae incertae sedis</taxon>
        <taxon>Coccomyxaceae</taxon>
        <taxon>Coccomyxa</taxon>
        <taxon>Coccomyxa subellipsoidea</taxon>
    </lineage>
</organism>
<gene>
    <name evidence="2" type="ORF">COCSUDRAFT_56102</name>
</gene>
<comment type="caution">
    <text evidence="2">The sequence shown here is derived from an EMBL/GenBank/DDBJ whole genome shotgun (WGS) entry which is preliminary data.</text>
</comment>
<keyword evidence="3" id="KW-1185">Reference proteome</keyword>
<dbReference type="InterPro" id="IPR056875">
    <property type="entry name" value="MCM8/REC_WHD"/>
</dbReference>
<dbReference type="Proteomes" id="UP000007264">
    <property type="component" value="Unassembled WGS sequence"/>
</dbReference>
<dbReference type="GeneID" id="17040405"/>
<dbReference type="AlphaFoldDB" id="I0YVK0"/>
<protein>
    <recommendedName>
        <fullName evidence="1">MCM8/REC winged helix domain-containing protein</fullName>
    </recommendedName>
</protein>
<dbReference type="KEGG" id="csl:COCSUDRAFT_56102"/>
<name>I0YVK0_COCSC</name>
<evidence type="ECO:0000313" key="2">
    <source>
        <dbReference type="EMBL" id="EIE22419.1"/>
    </source>
</evidence>
<dbReference type="EMBL" id="AGSI01000010">
    <property type="protein sequence ID" value="EIE22419.1"/>
    <property type="molecule type" value="Genomic_DNA"/>
</dbReference>
<evidence type="ECO:0000313" key="3">
    <source>
        <dbReference type="Proteomes" id="UP000007264"/>
    </source>
</evidence>
<dbReference type="RefSeq" id="XP_005646963.1">
    <property type="nucleotide sequence ID" value="XM_005646906.1"/>
</dbReference>
<dbReference type="CDD" id="cd22247">
    <property type="entry name" value="MCM8_WHD"/>
    <property type="match status" value="1"/>
</dbReference>
<sequence>MRKEARRFLGALAKRCQLAGSNLVTTAQLYSLADDLDLAVPDTGAFIGELNEAGAGCTQTT</sequence>
<dbReference type="Pfam" id="PF25051">
    <property type="entry name" value="WHD_MCM8"/>
    <property type="match status" value="1"/>
</dbReference>
<feature type="domain" description="MCM8/REC winged helix" evidence="1">
    <location>
        <begin position="2"/>
        <end position="54"/>
    </location>
</feature>
<dbReference type="OrthoDB" id="422555at2759"/>
<reference evidence="2 3" key="1">
    <citation type="journal article" date="2012" name="Genome Biol.">
        <title>The genome of the polar eukaryotic microalga coccomyxa subellipsoidea reveals traits of cold adaptation.</title>
        <authorList>
            <person name="Blanc G."/>
            <person name="Agarkova I."/>
            <person name="Grimwood J."/>
            <person name="Kuo A."/>
            <person name="Brueggeman A."/>
            <person name="Dunigan D."/>
            <person name="Gurnon J."/>
            <person name="Ladunga I."/>
            <person name="Lindquist E."/>
            <person name="Lucas S."/>
            <person name="Pangilinan J."/>
            <person name="Proschold T."/>
            <person name="Salamov A."/>
            <person name="Schmutz J."/>
            <person name="Weeks D."/>
            <person name="Yamada T."/>
            <person name="Claverie J.M."/>
            <person name="Grigoriev I."/>
            <person name="Van Etten J."/>
            <person name="Lomsadze A."/>
            <person name="Borodovsky M."/>
        </authorList>
    </citation>
    <scope>NUCLEOTIDE SEQUENCE [LARGE SCALE GENOMIC DNA]</scope>
    <source>
        <strain evidence="2 3">C-169</strain>
    </source>
</reference>